<keyword evidence="2" id="KW-1185">Reference proteome</keyword>
<dbReference type="Proteomes" id="UP000011761">
    <property type="component" value="Unassembled WGS sequence"/>
</dbReference>
<proteinExistence type="predicted"/>
<evidence type="ECO:0000313" key="1">
    <source>
        <dbReference type="EMBL" id="EMC93604.1"/>
    </source>
</evidence>
<name>M2N3M4_BAUPA</name>
<organism evidence="1 2">
    <name type="scientific">Baudoinia panamericana (strain UAMH 10762)</name>
    <name type="common">Angels' share fungus</name>
    <name type="synonym">Baudoinia compniacensis (strain UAMH 10762)</name>
    <dbReference type="NCBI Taxonomy" id="717646"/>
    <lineage>
        <taxon>Eukaryota</taxon>
        <taxon>Fungi</taxon>
        <taxon>Dikarya</taxon>
        <taxon>Ascomycota</taxon>
        <taxon>Pezizomycotina</taxon>
        <taxon>Dothideomycetes</taxon>
        <taxon>Dothideomycetidae</taxon>
        <taxon>Mycosphaerellales</taxon>
        <taxon>Teratosphaeriaceae</taxon>
        <taxon>Baudoinia</taxon>
    </lineage>
</organism>
<dbReference type="RefSeq" id="XP_007679681.1">
    <property type="nucleotide sequence ID" value="XM_007681491.1"/>
</dbReference>
<protein>
    <submittedName>
        <fullName evidence="1">Uncharacterized protein</fullName>
    </submittedName>
</protein>
<dbReference type="GeneID" id="19115586"/>
<dbReference type="EMBL" id="KB445560">
    <property type="protein sequence ID" value="EMC93604.1"/>
    <property type="molecule type" value="Genomic_DNA"/>
</dbReference>
<dbReference type="KEGG" id="bcom:BAUCODRAFT_568497"/>
<gene>
    <name evidence="1" type="ORF">BAUCODRAFT_568497</name>
</gene>
<evidence type="ECO:0000313" key="2">
    <source>
        <dbReference type="Proteomes" id="UP000011761"/>
    </source>
</evidence>
<dbReference type="AlphaFoldDB" id="M2N3M4"/>
<dbReference type="HOGENOM" id="CLU_1970133_0_0_1"/>
<accession>M2N3M4</accession>
<reference evidence="1 2" key="1">
    <citation type="journal article" date="2012" name="PLoS Pathog.">
        <title>Diverse lifestyles and strategies of plant pathogenesis encoded in the genomes of eighteen Dothideomycetes fungi.</title>
        <authorList>
            <person name="Ohm R.A."/>
            <person name="Feau N."/>
            <person name="Henrissat B."/>
            <person name="Schoch C.L."/>
            <person name="Horwitz B.A."/>
            <person name="Barry K.W."/>
            <person name="Condon B.J."/>
            <person name="Copeland A.C."/>
            <person name="Dhillon B."/>
            <person name="Glaser F."/>
            <person name="Hesse C.N."/>
            <person name="Kosti I."/>
            <person name="LaButti K."/>
            <person name="Lindquist E.A."/>
            <person name="Lucas S."/>
            <person name="Salamov A.A."/>
            <person name="Bradshaw R.E."/>
            <person name="Ciuffetti L."/>
            <person name="Hamelin R.C."/>
            <person name="Kema G.H.J."/>
            <person name="Lawrence C."/>
            <person name="Scott J.A."/>
            <person name="Spatafora J.W."/>
            <person name="Turgeon B.G."/>
            <person name="de Wit P.J.G.M."/>
            <person name="Zhong S."/>
            <person name="Goodwin S.B."/>
            <person name="Grigoriev I.V."/>
        </authorList>
    </citation>
    <scope>NUCLEOTIDE SEQUENCE [LARGE SCALE GENOMIC DNA]</scope>
    <source>
        <strain evidence="1 2">UAMH 10762</strain>
    </source>
</reference>
<sequence length="127" mass="14608">MFRRSRSTREPQPVTREPFRRAAFKLVRSACKYRRSCRVMAVSHDVVHVGVAYCYLTVPLKHQLSVVLITLALPLLIQQVSSHIHCNVCCHARKHQRLTLAYQCVALEFWHVGTLSTLRELPFALAL</sequence>